<keyword evidence="4" id="KW-1185">Reference proteome</keyword>
<evidence type="ECO:0000313" key="4">
    <source>
        <dbReference type="Proteomes" id="UP000599312"/>
    </source>
</evidence>
<evidence type="ECO:0000259" key="1">
    <source>
        <dbReference type="Pfam" id="PF09860"/>
    </source>
</evidence>
<feature type="domain" description="Glyoxalase-related protein" evidence="2">
    <location>
        <begin position="10"/>
        <end position="60"/>
    </location>
</feature>
<proteinExistence type="predicted"/>
<reference evidence="3" key="1">
    <citation type="submission" date="2020-11" db="EMBL/GenBank/DDBJ databases">
        <authorList>
            <person name="Kim M.K."/>
        </authorList>
    </citation>
    <scope>NUCLEOTIDE SEQUENCE</scope>
    <source>
        <strain evidence="3">BT350</strain>
    </source>
</reference>
<dbReference type="Pfam" id="PF20066">
    <property type="entry name" value="Glyoxalase_8"/>
    <property type="match status" value="1"/>
</dbReference>
<name>A0A931BUD3_9HYPH</name>
<protein>
    <submittedName>
        <fullName evidence="3">DUF2087 domain-containing protein</fullName>
    </submittedName>
</protein>
<organism evidence="3 4">
    <name type="scientific">Microvirga alba</name>
    <dbReference type="NCBI Taxonomy" id="2791025"/>
    <lineage>
        <taxon>Bacteria</taxon>
        <taxon>Pseudomonadati</taxon>
        <taxon>Pseudomonadota</taxon>
        <taxon>Alphaproteobacteria</taxon>
        <taxon>Hyphomicrobiales</taxon>
        <taxon>Methylobacteriaceae</taxon>
        <taxon>Microvirga</taxon>
    </lineage>
</organism>
<dbReference type="Pfam" id="PF09860">
    <property type="entry name" value="DUF2087"/>
    <property type="match status" value="1"/>
</dbReference>
<dbReference type="InterPro" id="IPR018656">
    <property type="entry name" value="DUF2087"/>
</dbReference>
<accession>A0A931BUD3</accession>
<evidence type="ECO:0000313" key="3">
    <source>
        <dbReference type="EMBL" id="MBF9233980.1"/>
    </source>
</evidence>
<sequence length="186" mass="21316">MSRTALPFHASDISAVARSLRTQLAERNTTPGHVELLNMLARAIGHRNFQQLRAQITASERLNNPRSTDTEPVDFRKIERLARCYDAQGCLQRWPAKRSERLVALWVLWSRLPAKEELSEAQVNARLQAMHGFGDHALLRRELCDLGMMERTRDGRIYRRLEQPMPADAVAMLQHLKQRSDAARAP</sequence>
<dbReference type="InterPro" id="IPR045517">
    <property type="entry name" value="Glyoxalase_8"/>
</dbReference>
<dbReference type="AlphaFoldDB" id="A0A931BUD3"/>
<comment type="caution">
    <text evidence="3">The sequence shown here is derived from an EMBL/GenBank/DDBJ whole genome shotgun (WGS) entry which is preliminary data.</text>
</comment>
<evidence type="ECO:0000259" key="2">
    <source>
        <dbReference type="Pfam" id="PF20066"/>
    </source>
</evidence>
<feature type="domain" description="DUF2087" evidence="1">
    <location>
        <begin position="91"/>
        <end position="160"/>
    </location>
</feature>
<dbReference type="EMBL" id="JADQDO010000005">
    <property type="protein sequence ID" value="MBF9233980.1"/>
    <property type="molecule type" value="Genomic_DNA"/>
</dbReference>
<dbReference type="Proteomes" id="UP000599312">
    <property type="component" value="Unassembled WGS sequence"/>
</dbReference>
<gene>
    <name evidence="3" type="ORF">I2H38_11380</name>
</gene>
<dbReference type="RefSeq" id="WP_196271987.1">
    <property type="nucleotide sequence ID" value="NZ_JADQDO010000005.1"/>
</dbReference>